<evidence type="ECO:0000256" key="4">
    <source>
        <dbReference type="ARBA" id="ARBA00022827"/>
    </source>
</evidence>
<dbReference type="Pfam" id="PF00441">
    <property type="entry name" value="Acyl-CoA_dh_1"/>
    <property type="match status" value="1"/>
</dbReference>
<dbReference type="InterPro" id="IPR013786">
    <property type="entry name" value="AcylCoA_DH/ox_N"/>
</dbReference>
<dbReference type="SUPFAM" id="SSF47203">
    <property type="entry name" value="Acyl-CoA dehydrogenase C-terminal domain-like"/>
    <property type="match status" value="1"/>
</dbReference>
<dbReference type="AlphaFoldDB" id="A0A2S0PBP9"/>
<dbReference type="Gene3D" id="2.40.110.10">
    <property type="entry name" value="Butyryl-CoA Dehydrogenase, subunit A, domain 2"/>
    <property type="match status" value="1"/>
</dbReference>
<evidence type="ECO:0000313" key="8">
    <source>
        <dbReference type="Proteomes" id="UP000244173"/>
    </source>
</evidence>
<dbReference type="InterPro" id="IPR036250">
    <property type="entry name" value="AcylCo_DH-like_C"/>
</dbReference>
<accession>A0A2S0PBP9</accession>
<keyword evidence="8" id="KW-1185">Reference proteome</keyword>
<dbReference type="PANTHER" id="PTHR43884">
    <property type="entry name" value="ACYL-COA DEHYDROGENASE"/>
    <property type="match status" value="1"/>
</dbReference>
<dbReference type="EMBL" id="CP028519">
    <property type="protein sequence ID" value="AVY94781.1"/>
    <property type="molecule type" value="Genomic_DNA"/>
</dbReference>
<feature type="domain" description="Acyl-CoA dehydrogenase/oxidase C-terminal" evidence="5">
    <location>
        <begin position="267"/>
        <end position="347"/>
    </location>
</feature>
<dbReference type="PANTHER" id="PTHR43884:SF12">
    <property type="entry name" value="ISOVALERYL-COA DEHYDROGENASE, MITOCHONDRIAL-RELATED"/>
    <property type="match status" value="1"/>
</dbReference>
<evidence type="ECO:0000259" key="5">
    <source>
        <dbReference type="Pfam" id="PF00441"/>
    </source>
</evidence>
<dbReference type="Proteomes" id="UP000244173">
    <property type="component" value="Chromosome"/>
</dbReference>
<keyword evidence="4" id="KW-0274">FAD</keyword>
<feature type="domain" description="Acyl-CoA dehydrogenase/oxidase N-terminal" evidence="6">
    <location>
        <begin position="9"/>
        <end position="113"/>
    </location>
</feature>
<name>A0A2S0PBP9_9NEIS</name>
<evidence type="ECO:0000256" key="2">
    <source>
        <dbReference type="ARBA" id="ARBA00009347"/>
    </source>
</evidence>
<evidence type="ECO:0000256" key="1">
    <source>
        <dbReference type="ARBA" id="ARBA00001974"/>
    </source>
</evidence>
<protein>
    <submittedName>
        <fullName evidence="7">Acyl-CoA dehydrogenase</fullName>
    </submittedName>
</protein>
<dbReference type="KEGG" id="maer:DAI18_12590"/>
<evidence type="ECO:0000256" key="3">
    <source>
        <dbReference type="ARBA" id="ARBA00022630"/>
    </source>
</evidence>
<sequence>MNDISTTPALHDRVAGLAQQTLAPRVIDIDRDGLYPEAFLRELGALGGFSAALAAEDGGSGLASQIGVIDTVGRVCGSTAFLVWCQTTCIWYLRHAPNAAVRERHLGPLLRGERLGGTGLSNAMKHLAGIEDIRLRARRDGSGYRIDGSLPWVSNIGSGHVFAAAAAVDDGGYVMFLLQCDQAGVSLHACPEFAGLEGTRTLNVRLHDVAIDADAVIAAPAEFAGYIRRIKPGFVLGQLGIGFGIVDACLRILRESAVSHGHVNTFLDQQEAPLAAELAAARAQAAALADAADQGTVRPLDVLKLRAAAAELALRAANAAVLHAGAKGYLIRHPAQRRLREAVFVAIVTPALKQLRKEIHALEHAA</sequence>
<evidence type="ECO:0000259" key="6">
    <source>
        <dbReference type="Pfam" id="PF02771"/>
    </source>
</evidence>
<dbReference type="InterPro" id="IPR046373">
    <property type="entry name" value="Acyl-CoA_Oxase/DH_mid-dom_sf"/>
</dbReference>
<keyword evidence="3" id="KW-0285">Flavoprotein</keyword>
<dbReference type="OrthoDB" id="2564795at2"/>
<dbReference type="SUPFAM" id="SSF56645">
    <property type="entry name" value="Acyl-CoA dehydrogenase NM domain-like"/>
    <property type="match status" value="1"/>
</dbReference>
<dbReference type="Gene3D" id="1.10.540.10">
    <property type="entry name" value="Acyl-CoA dehydrogenase/oxidase, N-terminal domain"/>
    <property type="match status" value="1"/>
</dbReference>
<dbReference type="InterPro" id="IPR037069">
    <property type="entry name" value="AcylCoA_DH/ox_N_sf"/>
</dbReference>
<evidence type="ECO:0000313" key="7">
    <source>
        <dbReference type="EMBL" id="AVY94781.1"/>
    </source>
</evidence>
<dbReference type="GO" id="GO:0003995">
    <property type="term" value="F:acyl-CoA dehydrogenase activity"/>
    <property type="evidence" value="ECO:0007669"/>
    <property type="project" value="TreeGrafter"/>
</dbReference>
<comment type="similarity">
    <text evidence="2">Belongs to the acyl-CoA dehydrogenase family.</text>
</comment>
<dbReference type="InterPro" id="IPR009100">
    <property type="entry name" value="AcylCoA_DH/oxidase_NM_dom_sf"/>
</dbReference>
<dbReference type="GO" id="GO:0050660">
    <property type="term" value="F:flavin adenine dinucleotide binding"/>
    <property type="evidence" value="ECO:0007669"/>
    <property type="project" value="InterPro"/>
</dbReference>
<organism evidence="7 8">
    <name type="scientific">Microvirgula aerodenitrificans</name>
    <dbReference type="NCBI Taxonomy" id="57480"/>
    <lineage>
        <taxon>Bacteria</taxon>
        <taxon>Pseudomonadati</taxon>
        <taxon>Pseudomonadota</taxon>
        <taxon>Betaproteobacteria</taxon>
        <taxon>Neisseriales</taxon>
        <taxon>Aquaspirillaceae</taxon>
        <taxon>Microvirgula</taxon>
    </lineage>
</organism>
<dbReference type="Pfam" id="PF02771">
    <property type="entry name" value="Acyl-CoA_dh_N"/>
    <property type="match status" value="1"/>
</dbReference>
<proteinExistence type="inferred from homology"/>
<dbReference type="RefSeq" id="WP_107889581.1">
    <property type="nucleotide sequence ID" value="NZ_CP028519.1"/>
</dbReference>
<dbReference type="InterPro" id="IPR009075">
    <property type="entry name" value="AcylCo_DH/oxidase_C"/>
</dbReference>
<dbReference type="Gene3D" id="1.20.140.10">
    <property type="entry name" value="Butyryl-CoA Dehydrogenase, subunit A, domain 3"/>
    <property type="match status" value="1"/>
</dbReference>
<comment type="cofactor">
    <cofactor evidence="1">
        <name>FAD</name>
        <dbReference type="ChEBI" id="CHEBI:57692"/>
    </cofactor>
</comment>
<reference evidence="7 8" key="1">
    <citation type="submission" date="2018-04" db="EMBL/GenBank/DDBJ databases">
        <title>Denitrifier Microvirgula.</title>
        <authorList>
            <person name="Anderson E."/>
            <person name="Jang J."/>
            <person name="Ishii S."/>
        </authorList>
    </citation>
    <scope>NUCLEOTIDE SEQUENCE [LARGE SCALE GENOMIC DNA]</scope>
    <source>
        <strain evidence="7 8">BE2.4</strain>
    </source>
</reference>
<dbReference type="STRING" id="1122240.GCA_000620105_01754"/>
<gene>
    <name evidence="7" type="ORF">DAI18_12590</name>
</gene>